<evidence type="ECO:0000313" key="3">
    <source>
        <dbReference type="Proteomes" id="UP000093366"/>
    </source>
</evidence>
<keyword evidence="1" id="KW-0812">Transmembrane</keyword>
<dbReference type="Proteomes" id="UP000093366">
    <property type="component" value="Unassembled WGS sequence"/>
</dbReference>
<feature type="transmembrane region" description="Helical" evidence="1">
    <location>
        <begin position="37"/>
        <end position="57"/>
    </location>
</feature>
<sequence length="199" mass="23595">MFSYEKFQFFYDGVGLSVIPVYLIALLVGWKSINTRMLVFLLLLLECLDIALYDFAFSLRNNYGLYVALFNLLFLSAVIFRRLIAKLFKSHIKLCHDVFYNYYFSKQEAALIFTYFILSVVNIIAFAEAKLYQYWIIDSFPFRNNIYSPTMTILQLIESLVILKLASRTVPIDEHVLALKRRRKFERKRLTNMSEKKDR</sequence>
<protein>
    <submittedName>
        <fullName evidence="2">Uncharacterized protein</fullName>
    </submittedName>
</protein>
<feature type="transmembrane region" description="Helical" evidence="1">
    <location>
        <begin position="13"/>
        <end position="30"/>
    </location>
</feature>
<dbReference type="EMBL" id="MAUJ01000001">
    <property type="protein sequence ID" value="OCQ22744.1"/>
    <property type="molecule type" value="Genomic_DNA"/>
</dbReference>
<feature type="transmembrane region" description="Helical" evidence="1">
    <location>
        <begin position="63"/>
        <end position="84"/>
    </location>
</feature>
<proteinExistence type="predicted"/>
<comment type="caution">
    <text evidence="2">The sequence shown here is derived from an EMBL/GenBank/DDBJ whole genome shotgun (WGS) entry which is preliminary data.</text>
</comment>
<keyword evidence="1" id="KW-0472">Membrane</keyword>
<reference evidence="3" key="1">
    <citation type="submission" date="2016-07" db="EMBL/GenBank/DDBJ databases">
        <authorList>
            <person name="Florea S."/>
            <person name="Webb J.S."/>
            <person name="Jaromczyk J."/>
            <person name="Schardl C.L."/>
        </authorList>
    </citation>
    <scope>NUCLEOTIDE SEQUENCE [LARGE SCALE GENOMIC DNA]</scope>
    <source>
        <strain evidence="3">IPB1</strain>
    </source>
</reference>
<dbReference type="OrthoDB" id="6315535at2"/>
<dbReference type="AlphaFoldDB" id="A0A1C0TU32"/>
<accession>A0A1C0TU32</accession>
<organism evidence="2 3">
    <name type="scientific">Pseudoalteromonas luteoviolacea</name>
    <dbReference type="NCBI Taxonomy" id="43657"/>
    <lineage>
        <taxon>Bacteria</taxon>
        <taxon>Pseudomonadati</taxon>
        <taxon>Pseudomonadota</taxon>
        <taxon>Gammaproteobacteria</taxon>
        <taxon>Alteromonadales</taxon>
        <taxon>Pseudoalteromonadaceae</taxon>
        <taxon>Pseudoalteromonas</taxon>
    </lineage>
</organism>
<name>A0A1C0TU32_9GAMM</name>
<gene>
    <name evidence="2" type="ORF">A7985_01950</name>
</gene>
<evidence type="ECO:0000256" key="1">
    <source>
        <dbReference type="SAM" id="Phobius"/>
    </source>
</evidence>
<dbReference type="RefSeq" id="WP_065788750.1">
    <property type="nucleotide sequence ID" value="NZ_MAUJ01000001.1"/>
</dbReference>
<evidence type="ECO:0000313" key="2">
    <source>
        <dbReference type="EMBL" id="OCQ22744.1"/>
    </source>
</evidence>
<feature type="transmembrane region" description="Helical" evidence="1">
    <location>
        <begin position="109"/>
        <end position="126"/>
    </location>
</feature>
<keyword evidence="1" id="KW-1133">Transmembrane helix</keyword>